<keyword evidence="2" id="KW-0812">Transmembrane</keyword>
<feature type="compositionally biased region" description="Polar residues" evidence="1">
    <location>
        <begin position="24"/>
        <end position="34"/>
    </location>
</feature>
<reference evidence="4 5" key="2">
    <citation type="submission" date="2025-05" db="UniProtKB">
        <authorList>
            <consortium name="RefSeq"/>
        </authorList>
    </citation>
    <scope>IDENTIFICATION</scope>
    <source>
        <tissue evidence="4 5">Tongue muscle</tissue>
    </source>
</reference>
<dbReference type="Proteomes" id="UP001652640">
    <property type="component" value="Chromosome 23"/>
</dbReference>
<organism evidence="3 4">
    <name type="scientific">Odocoileus virginianus</name>
    <name type="common">White-tailed deer</name>
    <dbReference type="NCBI Taxonomy" id="9874"/>
    <lineage>
        <taxon>Eukaryota</taxon>
        <taxon>Metazoa</taxon>
        <taxon>Chordata</taxon>
        <taxon>Craniata</taxon>
        <taxon>Vertebrata</taxon>
        <taxon>Euteleostomi</taxon>
        <taxon>Mammalia</taxon>
        <taxon>Eutheria</taxon>
        <taxon>Laurasiatheria</taxon>
        <taxon>Artiodactyla</taxon>
        <taxon>Ruminantia</taxon>
        <taxon>Pecora</taxon>
        <taxon>Cervidae</taxon>
        <taxon>Odocoileinae</taxon>
        <taxon>Odocoileus</taxon>
    </lineage>
</organism>
<keyword evidence="2" id="KW-1133">Transmembrane helix</keyword>
<evidence type="ECO:0000313" key="4">
    <source>
        <dbReference type="RefSeq" id="XP_070309449.1"/>
    </source>
</evidence>
<name>A0ABM4H1K2_ODOVR</name>
<keyword evidence="3" id="KW-1185">Reference proteome</keyword>
<evidence type="ECO:0000313" key="5">
    <source>
        <dbReference type="RefSeq" id="XP_070309450.1"/>
    </source>
</evidence>
<gene>
    <name evidence="4 5 6" type="primary">LOC110130024</name>
</gene>
<protein>
    <recommendedName>
        <fullName evidence="7">Transmembrane protein 270</fullName>
    </recommendedName>
</protein>
<evidence type="ECO:0000256" key="2">
    <source>
        <dbReference type="SAM" id="Phobius"/>
    </source>
</evidence>
<dbReference type="RefSeq" id="XP_070309449.1">
    <property type="nucleotide sequence ID" value="XM_070453348.1"/>
</dbReference>
<accession>A0ABM4H1K2</accession>
<evidence type="ECO:0008006" key="7">
    <source>
        <dbReference type="Google" id="ProtNLM"/>
    </source>
</evidence>
<evidence type="ECO:0000256" key="1">
    <source>
        <dbReference type="SAM" id="MobiDB-lite"/>
    </source>
</evidence>
<sequence length="346" mass="37704">MSAAPCPRNGRLGTEPLDHEGPSPGSSTTICQDDAPQNGSRLAQGAWQLLLPCGPGLVKFYRPLLGLQAAMTNMASHCLPVYVLGFCVLWGRSLQVMGALFLARKLCMEVLLPVQQTLWRLLTITRGWGLQLLATLMHRACRCVPWLPRLLRWEAHLALLSVAQCAYYSLVDFHHEHSKALELLPQAVLQQTAVSLLLRCLDRLWVATGQVAKAMWGGGLRSLGWARLCKAPSKDLDAVTTVLPVTTIPFSQRFPGPDPATLSGLRPASISLCLVVEDKDSSEGEGGCGLGASKVPMSTRFHSSSTSKMDFRSSSRQALALQVKTTCILIILLYIYAACLFVQVLK</sequence>
<dbReference type="GeneID" id="110130024"/>
<proteinExistence type="predicted"/>
<dbReference type="RefSeq" id="XP_070309451.1">
    <property type="nucleotide sequence ID" value="XM_070453350.1"/>
</dbReference>
<dbReference type="RefSeq" id="XP_070309450.1">
    <property type="nucleotide sequence ID" value="XM_070453349.1"/>
</dbReference>
<feature type="region of interest" description="Disordered" evidence="1">
    <location>
        <begin position="1"/>
        <end position="34"/>
    </location>
</feature>
<evidence type="ECO:0000313" key="6">
    <source>
        <dbReference type="RefSeq" id="XP_070309451.1"/>
    </source>
</evidence>
<evidence type="ECO:0000313" key="3">
    <source>
        <dbReference type="Proteomes" id="UP001652640"/>
    </source>
</evidence>
<reference evidence="3" key="1">
    <citation type="journal article" date="2022" name="J. Hered.">
        <title>A De Novo Chromosome-Level Genome Assembly of the White-Tailed Deer, Odocoileus Virginianus.</title>
        <authorList>
            <person name="London E.W."/>
            <person name="Roca A.L."/>
            <person name="Novakofski J.E."/>
            <person name="Mateus-Pinilla N.E."/>
        </authorList>
    </citation>
    <scope>NUCLEOTIDE SEQUENCE [LARGE SCALE GENOMIC DNA]</scope>
</reference>
<keyword evidence="2" id="KW-0472">Membrane</keyword>
<feature type="transmembrane region" description="Helical" evidence="2">
    <location>
        <begin position="318"/>
        <end position="345"/>
    </location>
</feature>